<dbReference type="InterPro" id="IPR013830">
    <property type="entry name" value="SGNH_hydro"/>
</dbReference>
<organism evidence="2 3">
    <name type="scientific">Hymenoscyphus albidus</name>
    <dbReference type="NCBI Taxonomy" id="595503"/>
    <lineage>
        <taxon>Eukaryota</taxon>
        <taxon>Fungi</taxon>
        <taxon>Dikarya</taxon>
        <taxon>Ascomycota</taxon>
        <taxon>Pezizomycotina</taxon>
        <taxon>Leotiomycetes</taxon>
        <taxon>Helotiales</taxon>
        <taxon>Helotiaceae</taxon>
        <taxon>Hymenoscyphus</taxon>
    </lineage>
</organism>
<gene>
    <name evidence="2" type="ORF">HYALB_00007373</name>
</gene>
<sequence length="255" mass="27904">MNIFPNIIPEARPQMNHHQARFYTNDTDDCNCDDNGTALRILPLGDSITFGLGEASGNSYRRDLECMLFADGYGVQYIGSLESGDWPDRKNDGFSGQRIAEIGTMADVDLRGPLLPNVVLVHAGSNDINSDFDLDNAPKRVGELVDRIHTALPEALIIVARITGETNEVFQNRIEMFNDGVQEVVEAKANASIPVRLVSMDAVDPVNDTIDGLHPNERGYTKMAVAWFDAIEDADDEGLIMPVTGDFEDGGPFAC</sequence>
<reference evidence="2" key="1">
    <citation type="submission" date="2021-07" db="EMBL/GenBank/DDBJ databases">
        <authorList>
            <person name="Durling M."/>
        </authorList>
    </citation>
    <scope>NUCLEOTIDE SEQUENCE</scope>
</reference>
<keyword evidence="3" id="KW-1185">Reference proteome</keyword>
<dbReference type="Proteomes" id="UP000701801">
    <property type="component" value="Unassembled WGS sequence"/>
</dbReference>
<feature type="domain" description="SGNH hydrolase-type esterase" evidence="1">
    <location>
        <begin position="44"/>
        <end position="221"/>
    </location>
</feature>
<comment type="caution">
    <text evidence="2">The sequence shown here is derived from an EMBL/GenBank/DDBJ whole genome shotgun (WGS) entry which is preliminary data.</text>
</comment>
<dbReference type="EMBL" id="CAJVRM010000095">
    <property type="protein sequence ID" value="CAG8974210.1"/>
    <property type="molecule type" value="Genomic_DNA"/>
</dbReference>
<dbReference type="SUPFAM" id="SSF52266">
    <property type="entry name" value="SGNH hydrolase"/>
    <property type="match status" value="1"/>
</dbReference>
<dbReference type="AlphaFoldDB" id="A0A9N9LF38"/>
<dbReference type="PANTHER" id="PTHR30383:SF5">
    <property type="entry name" value="SGNH HYDROLASE-TYPE ESTERASE DOMAIN-CONTAINING PROTEIN"/>
    <property type="match status" value="1"/>
</dbReference>
<accession>A0A9N9LF38</accession>
<name>A0A9N9LF38_9HELO</name>
<dbReference type="Gene3D" id="3.40.50.1110">
    <property type="entry name" value="SGNH hydrolase"/>
    <property type="match status" value="1"/>
</dbReference>
<dbReference type="InterPro" id="IPR036514">
    <property type="entry name" value="SGNH_hydro_sf"/>
</dbReference>
<dbReference type="CDD" id="cd01833">
    <property type="entry name" value="XynB_like"/>
    <property type="match status" value="1"/>
</dbReference>
<dbReference type="InterPro" id="IPR051532">
    <property type="entry name" value="Ester_Hydrolysis_Enzymes"/>
</dbReference>
<proteinExistence type="predicted"/>
<dbReference type="PANTHER" id="PTHR30383">
    <property type="entry name" value="THIOESTERASE 1/PROTEASE 1/LYSOPHOSPHOLIPASE L1"/>
    <property type="match status" value="1"/>
</dbReference>
<dbReference type="OrthoDB" id="3915838at2759"/>
<dbReference type="GO" id="GO:0004622">
    <property type="term" value="F:phosphatidylcholine lysophospholipase activity"/>
    <property type="evidence" value="ECO:0007669"/>
    <property type="project" value="TreeGrafter"/>
</dbReference>
<evidence type="ECO:0000313" key="3">
    <source>
        <dbReference type="Proteomes" id="UP000701801"/>
    </source>
</evidence>
<protein>
    <recommendedName>
        <fullName evidence="1">SGNH hydrolase-type esterase domain-containing protein</fullName>
    </recommendedName>
</protein>
<evidence type="ECO:0000313" key="2">
    <source>
        <dbReference type="EMBL" id="CAG8974210.1"/>
    </source>
</evidence>
<evidence type="ECO:0000259" key="1">
    <source>
        <dbReference type="Pfam" id="PF13472"/>
    </source>
</evidence>
<dbReference type="Pfam" id="PF13472">
    <property type="entry name" value="Lipase_GDSL_2"/>
    <property type="match status" value="1"/>
</dbReference>